<dbReference type="EMBL" id="CP000473">
    <property type="protein sequence ID" value="ABJ84778.1"/>
    <property type="molecule type" value="Genomic_DNA"/>
</dbReference>
<dbReference type="HOGENOM" id="CLU_1958137_0_0_0"/>
<dbReference type="KEGG" id="sus:Acid_3808"/>
<evidence type="ECO:0000313" key="1">
    <source>
        <dbReference type="EMBL" id="ABJ84778.1"/>
    </source>
</evidence>
<dbReference type="AlphaFoldDB" id="Q01ZY7"/>
<protein>
    <submittedName>
        <fullName evidence="1">Uncharacterized protein</fullName>
    </submittedName>
</protein>
<gene>
    <name evidence="1" type="ordered locus">Acid_3808</name>
</gene>
<dbReference type="InParanoid" id="Q01ZY7"/>
<name>Q01ZY7_SOLUE</name>
<accession>Q01ZY7</accession>
<sequence length="128" mass="14159" precursor="true">MTMKWRRVTAGVILALGAILFMPRATHRESSDAPPIADIRRIHIAETEFFSRYGRYAALAELGQRGIGVLGGELAEGRSQAHAVVSLTITGSGYTIQMALIDRSGTRYRSLYSDQALIIRERRAPLSR</sequence>
<organism evidence="1">
    <name type="scientific">Solibacter usitatus (strain Ellin6076)</name>
    <dbReference type="NCBI Taxonomy" id="234267"/>
    <lineage>
        <taxon>Bacteria</taxon>
        <taxon>Pseudomonadati</taxon>
        <taxon>Acidobacteriota</taxon>
        <taxon>Terriglobia</taxon>
        <taxon>Bryobacterales</taxon>
        <taxon>Solibacteraceae</taxon>
        <taxon>Candidatus Solibacter</taxon>
    </lineage>
</organism>
<proteinExistence type="predicted"/>
<reference evidence="1" key="1">
    <citation type="submission" date="2006-10" db="EMBL/GenBank/DDBJ databases">
        <title>Complete sequence of Solibacter usitatus Ellin6076.</title>
        <authorList>
            <consortium name="US DOE Joint Genome Institute"/>
            <person name="Copeland A."/>
            <person name="Lucas S."/>
            <person name="Lapidus A."/>
            <person name="Barry K."/>
            <person name="Detter J.C."/>
            <person name="Glavina del Rio T."/>
            <person name="Hammon N."/>
            <person name="Israni S."/>
            <person name="Dalin E."/>
            <person name="Tice H."/>
            <person name="Pitluck S."/>
            <person name="Thompson L.S."/>
            <person name="Brettin T."/>
            <person name="Bruce D."/>
            <person name="Han C."/>
            <person name="Tapia R."/>
            <person name="Gilna P."/>
            <person name="Schmutz J."/>
            <person name="Larimer F."/>
            <person name="Land M."/>
            <person name="Hauser L."/>
            <person name="Kyrpides N."/>
            <person name="Mikhailova N."/>
            <person name="Janssen P.H."/>
            <person name="Kuske C.R."/>
            <person name="Richardson P."/>
        </authorList>
    </citation>
    <scope>NUCLEOTIDE SEQUENCE</scope>
    <source>
        <strain evidence="1">Ellin6076</strain>
    </source>
</reference>